<evidence type="ECO:0000313" key="2">
    <source>
        <dbReference type="Proteomes" id="UP000655225"/>
    </source>
</evidence>
<proteinExistence type="predicted"/>
<organism evidence="1 2">
    <name type="scientific">Tetracentron sinense</name>
    <name type="common">Spur-leaf</name>
    <dbReference type="NCBI Taxonomy" id="13715"/>
    <lineage>
        <taxon>Eukaryota</taxon>
        <taxon>Viridiplantae</taxon>
        <taxon>Streptophyta</taxon>
        <taxon>Embryophyta</taxon>
        <taxon>Tracheophyta</taxon>
        <taxon>Spermatophyta</taxon>
        <taxon>Magnoliopsida</taxon>
        <taxon>Trochodendrales</taxon>
        <taxon>Trochodendraceae</taxon>
        <taxon>Tetracentron</taxon>
    </lineage>
</organism>
<sequence>MQASISISPTSPSSTVITRFDRGAEFLSINASKHRNLRFCGLRREALGFTALKRWDSSRAVVSSQRQSKKLFASLSDNGSPSKGFDYDLVIIGAGVGGHGAALHAVEKKLDVDKFRLRRAPIVVGVKHHRVIVTVDLQWPVNAIYHT</sequence>
<evidence type="ECO:0000313" key="1">
    <source>
        <dbReference type="EMBL" id="KAF8401348.1"/>
    </source>
</evidence>
<keyword evidence="2" id="KW-1185">Reference proteome</keyword>
<dbReference type="Proteomes" id="UP000655225">
    <property type="component" value="Unassembled WGS sequence"/>
</dbReference>
<dbReference type="AlphaFoldDB" id="A0A834ZA28"/>
<reference evidence="1 2" key="1">
    <citation type="submission" date="2020-04" db="EMBL/GenBank/DDBJ databases">
        <title>Plant Genome Project.</title>
        <authorList>
            <person name="Zhang R.-G."/>
        </authorList>
    </citation>
    <scope>NUCLEOTIDE SEQUENCE [LARGE SCALE GENOMIC DNA]</scope>
    <source>
        <strain evidence="1">YNK0</strain>
        <tissue evidence="1">Leaf</tissue>
    </source>
</reference>
<comment type="caution">
    <text evidence="1">The sequence shown here is derived from an EMBL/GenBank/DDBJ whole genome shotgun (WGS) entry which is preliminary data.</text>
</comment>
<dbReference type="EMBL" id="JABCRI010000008">
    <property type="protein sequence ID" value="KAF8401348.1"/>
    <property type="molecule type" value="Genomic_DNA"/>
</dbReference>
<protein>
    <submittedName>
        <fullName evidence="1">Uncharacterized protein</fullName>
    </submittedName>
</protein>
<dbReference type="InterPro" id="IPR036188">
    <property type="entry name" value="FAD/NAD-bd_sf"/>
</dbReference>
<accession>A0A834ZA28</accession>
<gene>
    <name evidence="1" type="ORF">HHK36_012282</name>
</gene>
<dbReference type="SUPFAM" id="SSF51905">
    <property type="entry name" value="FAD/NAD(P)-binding domain"/>
    <property type="match status" value="1"/>
</dbReference>
<dbReference type="OrthoDB" id="10621672at2759"/>
<name>A0A834ZA28_TETSI</name>